<evidence type="ECO:0000256" key="2">
    <source>
        <dbReference type="ARBA" id="ARBA00022801"/>
    </source>
</evidence>
<keyword evidence="2" id="KW-0378">Hydrolase</keyword>
<dbReference type="GO" id="GO:0016787">
    <property type="term" value="F:hydrolase activity"/>
    <property type="evidence" value="ECO:0007669"/>
    <property type="project" value="UniProtKB-KW"/>
</dbReference>
<dbReference type="GO" id="GO:0005524">
    <property type="term" value="F:ATP binding"/>
    <property type="evidence" value="ECO:0007669"/>
    <property type="project" value="UniProtKB-KW"/>
</dbReference>
<evidence type="ECO:0000313" key="8">
    <source>
        <dbReference type="Proteomes" id="UP000474042"/>
    </source>
</evidence>
<organism evidence="5 7">
    <name type="scientific">Clostridium butyricum</name>
    <dbReference type="NCBI Taxonomy" id="1492"/>
    <lineage>
        <taxon>Bacteria</taxon>
        <taxon>Bacillati</taxon>
        <taxon>Bacillota</taxon>
        <taxon>Clostridia</taxon>
        <taxon>Eubacteriales</taxon>
        <taxon>Clostridiaceae</taxon>
        <taxon>Clostridium</taxon>
    </lineage>
</organism>
<dbReference type="GO" id="GO:0016829">
    <property type="term" value="F:lyase activity"/>
    <property type="evidence" value="ECO:0007669"/>
    <property type="project" value="UniProtKB-KW"/>
</dbReference>
<evidence type="ECO:0000256" key="1">
    <source>
        <dbReference type="ARBA" id="ARBA00022741"/>
    </source>
</evidence>
<gene>
    <name evidence="5" type="primary">kipA</name>
    <name evidence="5" type="ORF">CBU02nite_03600</name>
    <name evidence="6" type="ORF">GND98_014875</name>
</gene>
<proteinExistence type="predicted"/>
<dbReference type="Proteomes" id="UP000474042">
    <property type="component" value="Unassembled WGS sequence"/>
</dbReference>
<accession>A0A512THW7</accession>
<dbReference type="EMBL" id="WOFV02000056">
    <property type="protein sequence ID" value="NAS19116.1"/>
    <property type="molecule type" value="Genomic_DNA"/>
</dbReference>
<dbReference type="SMART" id="SM00797">
    <property type="entry name" value="AHS2"/>
    <property type="match status" value="1"/>
</dbReference>
<dbReference type="InterPro" id="IPR029000">
    <property type="entry name" value="Cyclophilin-like_dom_sf"/>
</dbReference>
<dbReference type="NCBIfam" id="TIGR00724">
    <property type="entry name" value="urea_amlyse_rel"/>
    <property type="match status" value="1"/>
</dbReference>
<keyword evidence="6" id="KW-0456">Lyase</keyword>
<dbReference type="PANTHER" id="PTHR43309">
    <property type="entry name" value="5-OXOPROLINASE SUBUNIT C"/>
    <property type="match status" value="1"/>
</dbReference>
<dbReference type="EMBL" id="BKBC01000003">
    <property type="protein sequence ID" value="GEQ19854.1"/>
    <property type="molecule type" value="Genomic_DNA"/>
</dbReference>
<keyword evidence="3" id="KW-0067">ATP-binding</keyword>
<dbReference type="RefSeq" id="WP_002581097.1">
    <property type="nucleotide sequence ID" value="NZ_BKBC01000003.1"/>
</dbReference>
<keyword evidence="1" id="KW-0547">Nucleotide-binding</keyword>
<dbReference type="Proteomes" id="UP000321089">
    <property type="component" value="Unassembled WGS sequence"/>
</dbReference>
<dbReference type="AlphaFoldDB" id="A0A512THW7"/>
<dbReference type="InterPro" id="IPR003778">
    <property type="entry name" value="CT_A_B"/>
</dbReference>
<reference evidence="6 8" key="2">
    <citation type="submission" date="2020-01" db="EMBL/GenBank/DDBJ databases">
        <title>Genome sequence of a 1,3-propanediol producer, Clostridium butyricum S3.</title>
        <authorList>
            <person name="Zhou J."/>
        </authorList>
    </citation>
    <scope>NUCLEOTIDE SEQUENCE [LARGE SCALE GENOMIC DNA]</scope>
    <source>
        <strain evidence="6 8">S3</strain>
    </source>
</reference>
<name>A0A512THW7_CLOBU</name>
<evidence type="ECO:0000259" key="4">
    <source>
        <dbReference type="SMART" id="SM00797"/>
    </source>
</evidence>
<dbReference type="Gene3D" id="2.40.100.10">
    <property type="entry name" value="Cyclophilin-like"/>
    <property type="match status" value="1"/>
</dbReference>
<protein>
    <submittedName>
        <fullName evidence="6">5-oxoprolinase/urea amidolyase family protein</fullName>
    </submittedName>
    <submittedName>
        <fullName evidence="5">KipI antagonist</fullName>
    </submittedName>
</protein>
<evidence type="ECO:0000313" key="5">
    <source>
        <dbReference type="EMBL" id="GEQ19854.1"/>
    </source>
</evidence>
<evidence type="ECO:0000313" key="7">
    <source>
        <dbReference type="Proteomes" id="UP000321089"/>
    </source>
</evidence>
<dbReference type="InterPro" id="IPR052708">
    <property type="entry name" value="PxpC"/>
</dbReference>
<dbReference type="SUPFAM" id="SSF50891">
    <property type="entry name" value="Cyclophilin-like"/>
    <property type="match status" value="1"/>
</dbReference>
<evidence type="ECO:0000313" key="6">
    <source>
        <dbReference type="EMBL" id="NAS19116.1"/>
    </source>
</evidence>
<comment type="caution">
    <text evidence="5">The sequence shown here is derived from an EMBL/GenBank/DDBJ whole genome shotgun (WGS) entry which is preliminary data.</text>
</comment>
<reference evidence="5 7" key="1">
    <citation type="submission" date="2019-07" db="EMBL/GenBank/DDBJ databases">
        <title>Whole genome shotgun sequence of Clostridium butyricum NBRC 3858.</title>
        <authorList>
            <person name="Hosoyama A."/>
            <person name="Uohara A."/>
            <person name="Ohji S."/>
            <person name="Ichikawa N."/>
        </authorList>
    </citation>
    <scope>NUCLEOTIDE SEQUENCE [LARGE SCALE GENOMIC DNA]</scope>
    <source>
        <strain evidence="5 7">NBRC 3858</strain>
    </source>
</reference>
<feature type="domain" description="Carboxyltransferase" evidence="4">
    <location>
        <begin position="24"/>
        <end position="320"/>
    </location>
</feature>
<dbReference type="Pfam" id="PF02626">
    <property type="entry name" value="CT_A_B"/>
    <property type="match status" value="1"/>
</dbReference>
<dbReference type="PANTHER" id="PTHR43309:SF5">
    <property type="entry name" value="5-OXOPROLINASE SUBUNIT C"/>
    <property type="match status" value="1"/>
</dbReference>
<evidence type="ECO:0000256" key="3">
    <source>
        <dbReference type="ARBA" id="ARBA00022840"/>
    </source>
</evidence>
<sequence>MSISILKAGLLTTIQDKGRYGYQKYGVVVSGAMDSYAMRLSNIIVGNDENEAVFEITLIGPELKIKRGNLISITGADLSPTINGVKVPMGRPVYLNEDCILKFGACIYGCRAYLSIAGGFDIPLVMESKSTYIRGEIGGKDGRALKNGDEVKISEKNELSEKIISKLFNIKSKKAFSYPKWYIKEAIFKNLEVNEIRVLEDRQFKDVSRESVEEFFSSEFIVDSKSDRMGYRLNGPEIKFKDNIEMISGEVSFGTIQIPPDGNPIILLADRATAGGYPKIAHVIYYDFQKLVQVKPSEKIRFKNITFEEAEELYLERERYIEDLKKSIKLISI</sequence>